<organism evidence="2 3">
    <name type="scientific">Cupriavidus oxalaticus</name>
    <dbReference type="NCBI Taxonomy" id="96344"/>
    <lineage>
        <taxon>Bacteria</taxon>
        <taxon>Pseudomonadati</taxon>
        <taxon>Pseudomonadota</taxon>
        <taxon>Betaproteobacteria</taxon>
        <taxon>Burkholderiales</taxon>
        <taxon>Burkholderiaceae</taxon>
        <taxon>Cupriavidus</taxon>
    </lineage>
</organism>
<dbReference type="EMBL" id="OGUS01000132">
    <property type="protein sequence ID" value="SPC18380.1"/>
    <property type="molecule type" value="Genomic_DNA"/>
</dbReference>
<evidence type="ECO:0000313" key="4">
    <source>
        <dbReference type="Proteomes" id="UP000623307"/>
    </source>
</evidence>
<sequence length="46" mass="5257">MIDKSCSTSTEIDSHTSFDLEGFAFEVEWDSGHDPERAMWGEAIQY</sequence>
<proteinExistence type="predicted"/>
<reference evidence="1 4" key="2">
    <citation type="submission" date="2021-02" db="EMBL/GenBank/DDBJ databases">
        <title>Complete Genome Sequence of Cupriavidus oxalaticus Strain Ox1, a Soil Oxalate-Degrading Species.</title>
        <authorList>
            <person name="Palmieri F."/>
            <person name="Udriet P."/>
            <person name="Deuasquier M."/>
            <person name="Beaudoing E."/>
            <person name="Johnson S.L."/>
            <person name="Davenport K.W."/>
            <person name="Chain P.S."/>
            <person name="Bindschedler S."/>
            <person name="Junier P."/>
        </authorList>
    </citation>
    <scope>NUCLEOTIDE SEQUENCE [LARGE SCALE GENOMIC DNA]</scope>
    <source>
        <strain evidence="1 4">Ox1</strain>
    </source>
</reference>
<dbReference type="Proteomes" id="UP000256862">
    <property type="component" value="Plasmid CO2235_mp"/>
</dbReference>
<dbReference type="EMBL" id="CP069811">
    <property type="protein sequence ID" value="QRQ91545.1"/>
    <property type="molecule type" value="Genomic_DNA"/>
</dbReference>
<protein>
    <submittedName>
        <fullName evidence="2">Uncharacterized protein</fullName>
    </submittedName>
</protein>
<reference evidence="2 3" key="1">
    <citation type="submission" date="2018-01" db="EMBL/GenBank/DDBJ databases">
        <authorList>
            <person name="Clerissi C."/>
        </authorList>
    </citation>
    <scope>NUCLEOTIDE SEQUENCE [LARGE SCALE GENOMIC DNA]</scope>
    <source>
        <strain evidence="2">Cupriavidus oxalaticus LMG 2235</strain>
        <plasmid evidence="3">co2235_mp</plasmid>
    </source>
</reference>
<gene>
    <name evidence="2" type="ORF">CO2235_MP10472</name>
    <name evidence="1" type="ORF">JTE92_00915</name>
</gene>
<dbReference type="AlphaFoldDB" id="A0A976GC94"/>
<keyword evidence="4" id="KW-1185">Reference proteome</keyword>
<name>A0A976GC94_9BURK</name>
<evidence type="ECO:0000313" key="1">
    <source>
        <dbReference type="EMBL" id="QRQ91545.1"/>
    </source>
</evidence>
<dbReference type="Proteomes" id="UP000623307">
    <property type="component" value="Chromosome 1"/>
</dbReference>
<accession>A0A976GC94</accession>
<evidence type="ECO:0000313" key="3">
    <source>
        <dbReference type="Proteomes" id="UP000256862"/>
    </source>
</evidence>
<dbReference type="RefSeq" id="WP_169834848.1">
    <property type="nucleotide sequence ID" value="NZ_CP069809.1"/>
</dbReference>
<evidence type="ECO:0000313" key="2">
    <source>
        <dbReference type="EMBL" id="SPC18380.1"/>
    </source>
</evidence>
<dbReference type="GeneID" id="303488053"/>
<geneLocation type="plasmid" evidence="3">
    <name>co2235_mp</name>
</geneLocation>